<dbReference type="EMBL" id="JACOQH010000002">
    <property type="protein sequence ID" value="MBC5753006.1"/>
    <property type="molecule type" value="Genomic_DNA"/>
</dbReference>
<sequence length="154" mass="18055">MTPIELVKELAEELRKVTGELYFEDENTKPVKMNVFEFSLPYQKYDDEEEPFPYIVVTLDSGSASQEMAENVADVTLYIGIRKADKMNDGKRHVLGVMQRITERFEKNNMLKCFRQIGKISWALDSEDAYPYYFGGMSMRFQIFKIEREESIYA</sequence>
<comment type="caution">
    <text evidence="1">The sequence shown here is derived from an EMBL/GenBank/DDBJ whole genome shotgun (WGS) entry which is preliminary data.</text>
</comment>
<proteinExistence type="predicted"/>
<keyword evidence="2" id="KW-1185">Reference proteome</keyword>
<dbReference type="RefSeq" id="WP_186981639.1">
    <property type="nucleotide sequence ID" value="NZ_JACOQH010000002.1"/>
</dbReference>
<gene>
    <name evidence="1" type="ORF">H8Z76_03025</name>
</gene>
<dbReference type="Proteomes" id="UP000621540">
    <property type="component" value="Unassembled WGS sequence"/>
</dbReference>
<organism evidence="1 2">
    <name type="scientific">Roseburia yibonii</name>
    <dbReference type="NCBI Taxonomy" id="2763063"/>
    <lineage>
        <taxon>Bacteria</taxon>
        <taxon>Bacillati</taxon>
        <taxon>Bacillota</taxon>
        <taxon>Clostridia</taxon>
        <taxon>Lachnospirales</taxon>
        <taxon>Lachnospiraceae</taxon>
        <taxon>Roseburia</taxon>
    </lineage>
</organism>
<reference evidence="1 2" key="1">
    <citation type="submission" date="2020-08" db="EMBL/GenBank/DDBJ databases">
        <title>Genome public.</title>
        <authorList>
            <person name="Liu C."/>
            <person name="Sun Q."/>
        </authorList>
    </citation>
    <scope>NUCLEOTIDE SEQUENCE [LARGE SCALE GENOMIC DNA]</scope>
    <source>
        <strain evidence="1 2">BX0805</strain>
    </source>
</reference>
<accession>A0ABR7I7V2</accession>
<name>A0ABR7I7V2_9FIRM</name>
<protein>
    <submittedName>
        <fullName evidence="1">Uncharacterized protein</fullName>
    </submittedName>
</protein>
<evidence type="ECO:0000313" key="1">
    <source>
        <dbReference type="EMBL" id="MBC5753006.1"/>
    </source>
</evidence>
<evidence type="ECO:0000313" key="2">
    <source>
        <dbReference type="Proteomes" id="UP000621540"/>
    </source>
</evidence>